<dbReference type="CDD" id="cd22157">
    <property type="entry name" value="F-box_AtFBW1-like"/>
    <property type="match status" value="1"/>
</dbReference>
<dbReference type="Pfam" id="PF00646">
    <property type="entry name" value="F-box"/>
    <property type="match status" value="1"/>
</dbReference>
<dbReference type="PANTHER" id="PTHR31672:SF13">
    <property type="entry name" value="F-BOX PROTEIN CPR30-LIKE"/>
    <property type="match status" value="1"/>
</dbReference>
<name>G7JX91_MEDTR</name>
<reference evidence="3" key="5">
    <citation type="journal article" date="2018" name="Nat. Plants">
        <title>Whole-genome landscape of Medicago truncatula symbiotic genes.</title>
        <authorList>
            <person name="Pecrix Y."/>
            <person name="Gamas P."/>
            <person name="Carrere S."/>
        </authorList>
    </citation>
    <scope>NUCLEOTIDE SEQUENCE</scope>
    <source>
        <tissue evidence="3">Leaves</tissue>
    </source>
</reference>
<gene>
    <name evidence="4" type="primary">11406617</name>
    <name evidence="2" type="ordered locus">MTR_5g057710</name>
    <name evidence="3" type="ORF">MtrunA17_Chr5g0423791</name>
</gene>
<evidence type="ECO:0000313" key="3">
    <source>
        <dbReference type="EMBL" id="RHN55929.1"/>
    </source>
</evidence>
<evidence type="ECO:0000313" key="5">
    <source>
        <dbReference type="Proteomes" id="UP000002051"/>
    </source>
</evidence>
<dbReference type="NCBIfam" id="TIGR01640">
    <property type="entry name" value="F_box_assoc_1"/>
    <property type="match status" value="1"/>
</dbReference>
<keyword evidence="5" id="KW-1185">Reference proteome</keyword>
<dbReference type="EMBL" id="PSQE01000005">
    <property type="protein sequence ID" value="RHN55929.1"/>
    <property type="molecule type" value="Genomic_DNA"/>
</dbReference>
<reference evidence="2 5" key="1">
    <citation type="journal article" date="2011" name="Nature">
        <title>The Medicago genome provides insight into the evolution of rhizobial symbioses.</title>
        <authorList>
            <person name="Young N.D."/>
            <person name="Debelle F."/>
            <person name="Oldroyd G.E."/>
            <person name="Geurts R."/>
            <person name="Cannon S.B."/>
            <person name="Udvardi M.K."/>
            <person name="Benedito V.A."/>
            <person name="Mayer K.F."/>
            <person name="Gouzy J."/>
            <person name="Schoof H."/>
            <person name="Van de Peer Y."/>
            <person name="Proost S."/>
            <person name="Cook D.R."/>
            <person name="Meyers B.C."/>
            <person name="Spannagl M."/>
            <person name="Cheung F."/>
            <person name="De Mita S."/>
            <person name="Krishnakumar V."/>
            <person name="Gundlach H."/>
            <person name="Zhou S."/>
            <person name="Mudge J."/>
            <person name="Bharti A.K."/>
            <person name="Murray J.D."/>
            <person name="Naoumkina M.A."/>
            <person name="Rosen B."/>
            <person name="Silverstein K.A."/>
            <person name="Tang H."/>
            <person name="Rombauts S."/>
            <person name="Zhao P.X."/>
            <person name="Zhou P."/>
            <person name="Barbe V."/>
            <person name="Bardou P."/>
            <person name="Bechner M."/>
            <person name="Bellec A."/>
            <person name="Berger A."/>
            <person name="Berges H."/>
            <person name="Bidwell S."/>
            <person name="Bisseling T."/>
            <person name="Choisne N."/>
            <person name="Couloux A."/>
            <person name="Denny R."/>
            <person name="Deshpande S."/>
            <person name="Dai X."/>
            <person name="Doyle J.J."/>
            <person name="Dudez A.M."/>
            <person name="Farmer A.D."/>
            <person name="Fouteau S."/>
            <person name="Franken C."/>
            <person name="Gibelin C."/>
            <person name="Gish J."/>
            <person name="Goldstein S."/>
            <person name="Gonzalez A.J."/>
            <person name="Green P.J."/>
            <person name="Hallab A."/>
            <person name="Hartog M."/>
            <person name="Hua A."/>
            <person name="Humphray S.J."/>
            <person name="Jeong D.H."/>
            <person name="Jing Y."/>
            <person name="Jocker A."/>
            <person name="Kenton S.M."/>
            <person name="Kim D.J."/>
            <person name="Klee K."/>
            <person name="Lai H."/>
            <person name="Lang C."/>
            <person name="Lin S."/>
            <person name="Macmil S.L."/>
            <person name="Magdelenat G."/>
            <person name="Matthews L."/>
            <person name="McCorrison J."/>
            <person name="Monaghan E.L."/>
            <person name="Mun J.H."/>
            <person name="Najar F.Z."/>
            <person name="Nicholson C."/>
            <person name="Noirot C."/>
            <person name="O'Bleness M."/>
            <person name="Paule C.R."/>
            <person name="Poulain J."/>
            <person name="Prion F."/>
            <person name="Qin B."/>
            <person name="Qu C."/>
            <person name="Retzel E.F."/>
            <person name="Riddle C."/>
            <person name="Sallet E."/>
            <person name="Samain S."/>
            <person name="Samson N."/>
            <person name="Sanders I."/>
            <person name="Saurat O."/>
            <person name="Scarpelli C."/>
            <person name="Schiex T."/>
            <person name="Segurens B."/>
            <person name="Severin A.J."/>
            <person name="Sherrier D.J."/>
            <person name="Shi R."/>
            <person name="Sims S."/>
            <person name="Singer S.R."/>
            <person name="Sinharoy S."/>
            <person name="Sterck L."/>
            <person name="Viollet A."/>
            <person name="Wang B.B."/>
            <person name="Wang K."/>
            <person name="Wang M."/>
            <person name="Wang X."/>
            <person name="Warfsmann J."/>
            <person name="Weissenbach J."/>
            <person name="White D.D."/>
            <person name="White J.D."/>
            <person name="Wiley G.B."/>
            <person name="Wincker P."/>
            <person name="Xing Y."/>
            <person name="Yang L."/>
            <person name="Yao Z."/>
            <person name="Ying F."/>
            <person name="Zhai J."/>
            <person name="Zhou L."/>
            <person name="Zuber A."/>
            <person name="Denarie J."/>
            <person name="Dixon R.A."/>
            <person name="May G.D."/>
            <person name="Schwartz D.C."/>
            <person name="Rogers J."/>
            <person name="Quetier F."/>
            <person name="Town C.D."/>
            <person name="Roe B.A."/>
        </authorList>
    </citation>
    <scope>NUCLEOTIDE SEQUENCE [LARGE SCALE GENOMIC DNA]</scope>
    <source>
        <strain evidence="2">A17</strain>
        <strain evidence="4 5">cv. Jemalong A17</strain>
    </source>
</reference>
<reference evidence="2 5" key="2">
    <citation type="journal article" date="2014" name="BMC Genomics">
        <title>An improved genome release (version Mt4.0) for the model legume Medicago truncatula.</title>
        <authorList>
            <person name="Tang H."/>
            <person name="Krishnakumar V."/>
            <person name="Bidwell S."/>
            <person name="Rosen B."/>
            <person name="Chan A."/>
            <person name="Zhou S."/>
            <person name="Gentzbittel L."/>
            <person name="Childs K.L."/>
            <person name="Yandell M."/>
            <person name="Gundlach H."/>
            <person name="Mayer K.F."/>
            <person name="Schwartz D.C."/>
            <person name="Town C.D."/>
        </authorList>
    </citation>
    <scope>GENOME REANNOTATION</scope>
    <source>
        <strain evidence="4 5">cv. Jemalong A17</strain>
    </source>
</reference>
<accession>G7JX91</accession>
<dbReference type="AlphaFoldDB" id="G7JX91"/>
<dbReference type="PROSITE" id="PS50181">
    <property type="entry name" value="FBOX"/>
    <property type="match status" value="1"/>
</dbReference>
<dbReference type="EnsemblPlants" id="AES97647">
    <property type="protein sequence ID" value="AES97647"/>
    <property type="gene ID" value="MTR_5g057710"/>
</dbReference>
<feature type="domain" description="F-box" evidence="1">
    <location>
        <begin position="40"/>
        <end position="86"/>
    </location>
</feature>
<dbReference type="eggNOG" id="ENOG502QUVH">
    <property type="taxonomic scope" value="Eukaryota"/>
</dbReference>
<dbReference type="Proteomes" id="UP000265566">
    <property type="component" value="Chromosome 5"/>
</dbReference>
<dbReference type="InterPro" id="IPR050796">
    <property type="entry name" value="SCF_F-box_component"/>
</dbReference>
<dbReference type="InterPro" id="IPR036047">
    <property type="entry name" value="F-box-like_dom_sf"/>
</dbReference>
<dbReference type="InterPro" id="IPR017451">
    <property type="entry name" value="F-box-assoc_interact_dom"/>
</dbReference>
<accession>A0A0C3XKW1</accession>
<dbReference type="SMART" id="SM00256">
    <property type="entry name" value="FBOX"/>
    <property type="match status" value="1"/>
</dbReference>
<evidence type="ECO:0000259" key="1">
    <source>
        <dbReference type="PROSITE" id="PS50181"/>
    </source>
</evidence>
<protein>
    <submittedName>
        <fullName evidence="2">F-box protein interaction domain protein</fullName>
    </submittedName>
    <submittedName>
        <fullName evidence="3">Putative F-box domain-containing protein</fullName>
    </submittedName>
</protein>
<organism evidence="2 5">
    <name type="scientific">Medicago truncatula</name>
    <name type="common">Barrel medic</name>
    <name type="synonym">Medicago tribuloides</name>
    <dbReference type="NCBI Taxonomy" id="3880"/>
    <lineage>
        <taxon>Eukaryota</taxon>
        <taxon>Viridiplantae</taxon>
        <taxon>Streptophyta</taxon>
        <taxon>Embryophyta</taxon>
        <taxon>Tracheophyta</taxon>
        <taxon>Spermatophyta</taxon>
        <taxon>Magnoliopsida</taxon>
        <taxon>eudicotyledons</taxon>
        <taxon>Gunneridae</taxon>
        <taxon>Pentapetalae</taxon>
        <taxon>rosids</taxon>
        <taxon>fabids</taxon>
        <taxon>Fabales</taxon>
        <taxon>Fabaceae</taxon>
        <taxon>Papilionoideae</taxon>
        <taxon>50 kb inversion clade</taxon>
        <taxon>NPAAA clade</taxon>
        <taxon>Hologalegina</taxon>
        <taxon>IRL clade</taxon>
        <taxon>Trifolieae</taxon>
        <taxon>Medicago</taxon>
    </lineage>
</organism>
<dbReference type="OrthoDB" id="1145590at2759"/>
<dbReference type="PaxDb" id="3880-AES97647"/>
<sequence length="397" mass="46119">MANKAVKRNDTVSSPILTEKTITTKPQQLIGTLISSSLHSSPLPTIPFDLIPEILHRLPVKPLMQFRCVCKWWNSLISDPKFAKKHFRFSTTCLIHILTYSSLSHKYIIKSYPLNSLFTKDVAYNKIAQHEIASSHCVYNVGSCNGIICVAEYHIYERFAIYRLWNPSIRKFKELPPLELQHAGYNFQMHGFGHDPISDNYKVVVVFRDNNKTDVKVVHNVGTNFWKDIKETFQYDRFIVEQKSGKYVNGTINWLASKDYSKGQRFIASFDLGNESYKKVLLPDYDYREIGSRTLHLSVFGNCLCWICSNDVWIMKEYGNKASWTKLFTIPFMPSYYHLFANVMHIFEDGLVTWKSTQDLTRNLVFYNSINGSVKFSYFQFRYILEICVESLISPCS</sequence>
<dbReference type="InterPro" id="IPR001810">
    <property type="entry name" value="F-box_dom"/>
</dbReference>
<reference evidence="6" key="4">
    <citation type="journal article" date="2018" name="Nat. Plants">
        <title>Whole-genome landscape of Medicago truncatula symbiotic genes.</title>
        <authorList>
            <person name="Pecrix Y."/>
            <person name="Staton S.E."/>
            <person name="Sallet E."/>
            <person name="Lelandais-Briere C."/>
            <person name="Moreau S."/>
            <person name="Carrere S."/>
            <person name="Blein T."/>
            <person name="Jardinaud M.F."/>
            <person name="Latrasse D."/>
            <person name="Zouine M."/>
            <person name="Zahm M."/>
            <person name="Kreplak J."/>
            <person name="Mayjonade B."/>
            <person name="Satge C."/>
            <person name="Perez M."/>
            <person name="Cauet S."/>
            <person name="Marande W."/>
            <person name="Chantry-Darmon C."/>
            <person name="Lopez-Roques C."/>
            <person name="Bouchez O."/>
            <person name="Berard A."/>
            <person name="Debelle F."/>
            <person name="Munos S."/>
            <person name="Bendahmane A."/>
            <person name="Berges H."/>
            <person name="Niebel A."/>
            <person name="Buitink J."/>
            <person name="Frugier F."/>
            <person name="Benhamed M."/>
            <person name="Crespi M."/>
            <person name="Gouzy J."/>
            <person name="Gamas P."/>
        </authorList>
    </citation>
    <scope>NUCLEOTIDE SEQUENCE [LARGE SCALE GENOMIC DNA]</scope>
    <source>
        <strain evidence="6">cv. Jemalong A17</strain>
    </source>
</reference>
<dbReference type="Pfam" id="PF08268">
    <property type="entry name" value="FBA_3"/>
    <property type="match status" value="1"/>
</dbReference>
<evidence type="ECO:0000313" key="4">
    <source>
        <dbReference type="EnsemblPlants" id="AES97647"/>
    </source>
</evidence>
<dbReference type="STRING" id="3880.G7JX91"/>
<evidence type="ECO:0000313" key="6">
    <source>
        <dbReference type="Proteomes" id="UP000265566"/>
    </source>
</evidence>
<dbReference type="Gene3D" id="1.20.1280.50">
    <property type="match status" value="1"/>
</dbReference>
<dbReference type="EMBL" id="CM001221">
    <property type="protein sequence ID" value="AES97647.2"/>
    <property type="molecule type" value="Genomic_DNA"/>
</dbReference>
<dbReference type="Gramene" id="rna31223">
    <property type="protein sequence ID" value="RHN55929.1"/>
    <property type="gene ID" value="gene31223"/>
</dbReference>
<dbReference type="KEGG" id="mtr:11406617"/>
<dbReference type="PANTHER" id="PTHR31672">
    <property type="entry name" value="BNACNNG10540D PROTEIN"/>
    <property type="match status" value="1"/>
</dbReference>
<dbReference type="SUPFAM" id="SSF81383">
    <property type="entry name" value="F-box domain"/>
    <property type="match status" value="1"/>
</dbReference>
<dbReference type="HOGENOM" id="CLU_027176_1_4_1"/>
<dbReference type="Proteomes" id="UP000002051">
    <property type="component" value="Chromosome 5"/>
</dbReference>
<reference evidence="4" key="3">
    <citation type="submission" date="2015-04" db="UniProtKB">
        <authorList>
            <consortium name="EnsemblPlants"/>
        </authorList>
    </citation>
    <scope>IDENTIFICATION</scope>
    <source>
        <strain evidence="4">cv. Jemalong A17</strain>
    </source>
</reference>
<proteinExistence type="predicted"/>
<evidence type="ECO:0000313" key="2">
    <source>
        <dbReference type="EMBL" id="AES97647.2"/>
    </source>
</evidence>
<dbReference type="InterPro" id="IPR013187">
    <property type="entry name" value="F-box-assoc_dom_typ3"/>
</dbReference>